<dbReference type="InterPro" id="IPR051407">
    <property type="entry name" value="Bact_OM_lipoprot/Surf_antigen"/>
</dbReference>
<dbReference type="Proteomes" id="UP001430065">
    <property type="component" value="Unassembled WGS sequence"/>
</dbReference>
<dbReference type="InterPro" id="IPR008816">
    <property type="entry name" value="Gly_zipper_2TM_dom"/>
</dbReference>
<dbReference type="RefSeq" id="WP_204636519.1">
    <property type="nucleotide sequence ID" value="NZ_CP183983.1"/>
</dbReference>
<dbReference type="Pfam" id="PF05433">
    <property type="entry name" value="Rick_17kDa_Anti"/>
    <property type="match status" value="1"/>
</dbReference>
<accession>A0ABS2JST6</accession>
<comment type="caution">
    <text evidence="6">The sequence shown here is derived from an EMBL/GenBank/DDBJ whole genome shotgun (WGS) entry which is preliminary data.</text>
</comment>
<keyword evidence="4" id="KW-0732">Signal</keyword>
<name>A0ABS2JST6_9GAMM</name>
<evidence type="ECO:0000313" key="6">
    <source>
        <dbReference type="EMBL" id="MBM7122085.1"/>
    </source>
</evidence>
<feature type="compositionally biased region" description="Basic and acidic residues" evidence="3">
    <location>
        <begin position="93"/>
        <end position="112"/>
    </location>
</feature>
<feature type="domain" description="Glycine zipper 2TM" evidence="5">
    <location>
        <begin position="50"/>
        <end position="91"/>
    </location>
</feature>
<feature type="signal peptide" evidence="4">
    <location>
        <begin position="1"/>
        <end position="22"/>
    </location>
</feature>
<protein>
    <submittedName>
        <fullName evidence="6">Glycine zipper 2TM domain-containing protein</fullName>
    </submittedName>
</protein>
<keyword evidence="7" id="KW-1185">Reference proteome</keyword>
<keyword evidence="2" id="KW-0472">Membrane</keyword>
<evidence type="ECO:0000256" key="3">
    <source>
        <dbReference type="SAM" id="MobiDB-lite"/>
    </source>
</evidence>
<feature type="chain" id="PRO_5046777527" evidence="4">
    <location>
        <begin position="23"/>
        <end position="112"/>
    </location>
</feature>
<evidence type="ECO:0000256" key="4">
    <source>
        <dbReference type="SAM" id="SignalP"/>
    </source>
</evidence>
<evidence type="ECO:0000256" key="2">
    <source>
        <dbReference type="ARBA" id="ARBA00023136"/>
    </source>
</evidence>
<feature type="region of interest" description="Disordered" evidence="3">
    <location>
        <begin position="89"/>
        <end position="112"/>
    </location>
</feature>
<proteinExistence type="predicted"/>
<comment type="subcellular location">
    <subcellularLocation>
        <location evidence="1">Membrane</location>
    </subcellularLocation>
</comment>
<dbReference type="EMBL" id="JADIKC010000005">
    <property type="protein sequence ID" value="MBM7122085.1"/>
    <property type="molecule type" value="Genomic_DNA"/>
</dbReference>
<dbReference type="PANTHER" id="PTHR35603:SF2">
    <property type="entry name" value="OUTER MEMBRANE LIPOPROTEIN"/>
    <property type="match status" value="1"/>
</dbReference>
<evidence type="ECO:0000256" key="1">
    <source>
        <dbReference type="ARBA" id="ARBA00004370"/>
    </source>
</evidence>
<organism evidence="6 7">
    <name type="scientific">Dyella kyungheensis</name>
    <dbReference type="NCBI Taxonomy" id="1242174"/>
    <lineage>
        <taxon>Bacteria</taxon>
        <taxon>Pseudomonadati</taxon>
        <taxon>Pseudomonadota</taxon>
        <taxon>Gammaproteobacteria</taxon>
        <taxon>Lysobacterales</taxon>
        <taxon>Rhodanobacteraceae</taxon>
        <taxon>Dyella</taxon>
    </lineage>
</organism>
<reference evidence="6 7" key="1">
    <citation type="submission" date="2020-10" db="EMBL/GenBank/DDBJ databases">
        <title>Phylogeny of dyella-like bacteria.</title>
        <authorList>
            <person name="Fu J."/>
        </authorList>
    </citation>
    <scope>NUCLEOTIDE SEQUENCE [LARGE SCALE GENOMIC DNA]</scope>
    <source>
        <strain evidence="6 7">THG-B117</strain>
    </source>
</reference>
<dbReference type="PANTHER" id="PTHR35603">
    <property type="match status" value="1"/>
</dbReference>
<sequence length="112" mass="11504">MKTRAITSFAMVLAICSSAAFAQTSQPQTRTVCEDVPVKQINSSDTHRVAGTAIGAVAGGVLGNQVGGGKGKTLATVGGAVAGGVVGNQVQKSHQDKNATYATERRCHQEQY</sequence>
<evidence type="ECO:0000313" key="7">
    <source>
        <dbReference type="Proteomes" id="UP001430065"/>
    </source>
</evidence>
<evidence type="ECO:0000259" key="5">
    <source>
        <dbReference type="Pfam" id="PF05433"/>
    </source>
</evidence>
<gene>
    <name evidence="6" type="ORF">ISP20_13050</name>
</gene>
<dbReference type="NCBIfam" id="NF008437">
    <property type="entry name" value="PRK11280.1"/>
    <property type="match status" value="1"/>
</dbReference>